<evidence type="ECO:0000256" key="1">
    <source>
        <dbReference type="SAM" id="MobiDB-lite"/>
    </source>
</evidence>
<dbReference type="AlphaFoldDB" id="A0A645AU38"/>
<comment type="caution">
    <text evidence="2">The sequence shown here is derived from an EMBL/GenBank/DDBJ whole genome shotgun (WGS) entry which is preliminary data.</text>
</comment>
<dbReference type="EMBL" id="VSSQ01015852">
    <property type="protein sequence ID" value="MPM56630.1"/>
    <property type="molecule type" value="Genomic_DNA"/>
</dbReference>
<accession>A0A645AU38</accession>
<protein>
    <submittedName>
        <fullName evidence="2">Uncharacterized protein</fullName>
    </submittedName>
</protein>
<sequence length="180" mass="19562">MPARLPSRARQVPSVPSIPTAEVTPARTKEESWRGGVLLAGPPSPPAPLKWTCLSRIPGMVRFPPASTVLKSAERLDSAPGSAVPAEYTERMRPAAIRMSHSPLCSGSYRSAFRIRSMKWVLLSSVPPWRGKTNFFFLGQCTGRCREGQRSPGSRGSPGNRVDQAAFFLSDGQMAMPVKP</sequence>
<evidence type="ECO:0000313" key="2">
    <source>
        <dbReference type="EMBL" id="MPM56630.1"/>
    </source>
</evidence>
<feature type="region of interest" description="Disordered" evidence="1">
    <location>
        <begin position="1"/>
        <end position="33"/>
    </location>
</feature>
<name>A0A645AU38_9ZZZZ</name>
<organism evidence="2">
    <name type="scientific">bioreactor metagenome</name>
    <dbReference type="NCBI Taxonomy" id="1076179"/>
    <lineage>
        <taxon>unclassified sequences</taxon>
        <taxon>metagenomes</taxon>
        <taxon>ecological metagenomes</taxon>
    </lineage>
</organism>
<proteinExistence type="predicted"/>
<gene>
    <name evidence="2" type="ORF">SDC9_103439</name>
</gene>
<reference evidence="2" key="1">
    <citation type="submission" date="2019-08" db="EMBL/GenBank/DDBJ databases">
        <authorList>
            <person name="Kucharzyk K."/>
            <person name="Murdoch R.W."/>
            <person name="Higgins S."/>
            <person name="Loffler F."/>
        </authorList>
    </citation>
    <scope>NUCLEOTIDE SEQUENCE</scope>
</reference>